<dbReference type="HOGENOM" id="CLU_026771_1_1_3"/>
<dbReference type="RefSeq" id="WP_009543037.1">
    <property type="nucleotide sequence ID" value="NC_010546.1"/>
</dbReference>
<dbReference type="STRING" id="43989.cce_0171"/>
<dbReference type="PANTHER" id="PTHR43883:SF1">
    <property type="entry name" value="GLUCONOKINASE"/>
    <property type="match status" value="1"/>
</dbReference>
<reference evidence="1 2" key="1">
    <citation type="journal article" date="2008" name="Proc. Natl. Acad. Sci. U.S.A.">
        <title>The genome of Cyanothece 51142, a unicellular diazotrophic cyanobacterium important in the marine nitrogen cycle.</title>
        <authorList>
            <person name="Welsh E.A."/>
            <person name="Liberton M."/>
            <person name="Stoeckel J."/>
            <person name="Loh T."/>
            <person name="Elvitigala T."/>
            <person name="Wang C."/>
            <person name="Wollam A."/>
            <person name="Fulton R.S."/>
            <person name="Clifton S.W."/>
            <person name="Jacobs J.M."/>
            <person name="Aurora R."/>
            <person name="Ghosh B.K."/>
            <person name="Sherman L.A."/>
            <person name="Smith R.D."/>
            <person name="Wilson R.K."/>
            <person name="Pakrasi H.B."/>
        </authorList>
    </citation>
    <scope>NUCLEOTIDE SEQUENCE [LARGE SCALE GENOMIC DNA]</scope>
    <source>
        <strain evidence="2">ATCC 51142 / BH68</strain>
    </source>
</reference>
<dbReference type="PANTHER" id="PTHR43883">
    <property type="entry name" value="SLR0207 PROTEIN"/>
    <property type="match status" value="1"/>
</dbReference>
<dbReference type="InterPro" id="IPR027417">
    <property type="entry name" value="P-loop_NTPase"/>
</dbReference>
<dbReference type="KEGG" id="cyt:cce_0171"/>
<keyword evidence="2" id="KW-1185">Reference proteome</keyword>
<protein>
    <recommendedName>
        <fullName evidence="3">Gluconokinase</fullName>
    </recommendedName>
</protein>
<dbReference type="eggNOG" id="COG2187">
    <property type="taxonomic scope" value="Bacteria"/>
</dbReference>
<dbReference type="InterPro" id="IPR011009">
    <property type="entry name" value="Kinase-like_dom_sf"/>
</dbReference>
<evidence type="ECO:0000313" key="1">
    <source>
        <dbReference type="EMBL" id="ACB49523.1"/>
    </source>
</evidence>
<dbReference type="SUPFAM" id="SSF56112">
    <property type="entry name" value="Protein kinase-like (PK-like)"/>
    <property type="match status" value="1"/>
</dbReference>
<dbReference type="EMBL" id="CP000806">
    <property type="protein sequence ID" value="ACB49523.1"/>
    <property type="molecule type" value="Genomic_DNA"/>
</dbReference>
<dbReference type="AlphaFoldDB" id="B1WZF7"/>
<sequence length="509" mass="59730">MDISTLIKQLQNPNSYPHTVQDSIKVLQTHASAIFLTGNYAYKIKKPVDFGFLDYSTLEKRQHFLNQELVMNQAIAPDIYLEVLPITIKNDQVKIGEEGKIIDYVLKMNQFPQDCLFINLFQAGKLEKKHLENLGKVVAEFHKNTQTNDYIRRFGNIEMIKKSIDENYERTEKYIGIVQTEKQYQETKEFTNHYFELKQNYFKQRQQADKIRECHGDLHLKNVCLWNGKIELFDRIEFNEEFRYVDVMFDIAFTIMDLDARNRTDFSNIFLNTYLEYTGDWQGLQVLPLYLSRQAYVRAKVNSMLLDDSNISEKEHQKAQEDAKNYYHLAWKYTQQHQGKIIMMSGLSGSGKTTMAKYLAQDINAILIRSDAVRKHRGNIPLDETGDNELYSAAMNQETYKTLIQLGEMMAKEGFNVILDAKFDRHQWRETVIEIAKKYNISLTILYCYAPLKILSDRLSKRQGDISDATPNLLKQQQNNAQDFNEKEMSYVKIIDTTNNWKEQIKDLF</sequence>
<dbReference type="Pfam" id="PF13671">
    <property type="entry name" value="AAA_33"/>
    <property type="match status" value="1"/>
</dbReference>
<evidence type="ECO:0008006" key="3">
    <source>
        <dbReference type="Google" id="ProtNLM"/>
    </source>
</evidence>
<dbReference type="InterPro" id="IPR052732">
    <property type="entry name" value="Cell-binding_unc_protein"/>
</dbReference>
<dbReference type="eggNOG" id="COG0645">
    <property type="taxonomic scope" value="Bacteria"/>
</dbReference>
<dbReference type="Gene3D" id="3.40.50.300">
    <property type="entry name" value="P-loop containing nucleotide triphosphate hydrolases"/>
    <property type="match status" value="1"/>
</dbReference>
<proteinExistence type="predicted"/>
<dbReference type="SUPFAM" id="SSF52540">
    <property type="entry name" value="P-loop containing nucleoside triphosphate hydrolases"/>
    <property type="match status" value="1"/>
</dbReference>
<dbReference type="OrthoDB" id="9810277at2"/>
<dbReference type="Proteomes" id="UP000001203">
    <property type="component" value="Chromosome circular"/>
</dbReference>
<dbReference type="Gene3D" id="3.90.1200.10">
    <property type="match status" value="1"/>
</dbReference>
<name>B1WZF7_CROS5</name>
<evidence type="ECO:0000313" key="2">
    <source>
        <dbReference type="Proteomes" id="UP000001203"/>
    </source>
</evidence>
<organism evidence="1 2">
    <name type="scientific">Crocosphaera subtropica (strain ATCC 51142 / BH68)</name>
    <name type="common">Cyanothece sp. (strain ATCC 51142)</name>
    <dbReference type="NCBI Taxonomy" id="43989"/>
    <lineage>
        <taxon>Bacteria</taxon>
        <taxon>Bacillati</taxon>
        <taxon>Cyanobacteriota</taxon>
        <taxon>Cyanophyceae</taxon>
        <taxon>Oscillatoriophycideae</taxon>
        <taxon>Chroococcales</taxon>
        <taxon>Aphanothecaceae</taxon>
        <taxon>Crocosphaera</taxon>
        <taxon>Crocosphaera subtropica</taxon>
    </lineage>
</organism>
<gene>
    <name evidence="1" type="ordered locus">cce_0171</name>
</gene>
<accession>B1WZF7</accession>